<dbReference type="InterPro" id="IPR008978">
    <property type="entry name" value="HSP20-like_chaperone"/>
</dbReference>
<keyword evidence="2" id="KW-0539">Nucleus</keyword>
<dbReference type="InterPro" id="IPR052414">
    <property type="entry name" value="U3_snoRNA-assoc_WDR"/>
</dbReference>
<dbReference type="SUPFAM" id="SSF50978">
    <property type="entry name" value="WD40 repeat-like"/>
    <property type="match status" value="1"/>
</dbReference>
<protein>
    <recommendedName>
        <fullName evidence="6">CS domain-containing protein</fullName>
    </recommendedName>
</protein>
<dbReference type="STRING" id="65357.A0A024GSK1"/>
<feature type="region of interest" description="Disordered" evidence="5">
    <location>
        <begin position="819"/>
        <end position="841"/>
    </location>
</feature>
<dbReference type="InterPro" id="IPR048696">
    <property type="entry name" value="SHQ1-like_CS"/>
</dbReference>
<dbReference type="PANTHER" id="PTHR44267:SF1">
    <property type="entry name" value="WD REPEAT-CONTAINING PROTEIN 43"/>
    <property type="match status" value="1"/>
</dbReference>
<dbReference type="InterPro" id="IPR007052">
    <property type="entry name" value="CS_dom"/>
</dbReference>
<sequence length="1171" mass="133142">MPSTPRFRVTQNAQFVYVHIRVPYVRVSDMEFHIDGPDFTFYCKPYLLKLHFSHNLVDDENAKAVYDPSADNGTIIAHLPKVEYNQEFEDLDLITKLMQPRKVSFQKAKTNLIEVVSSTESKNDTEVSECSDSRSLLDEDNRCDQSLIELEEKLDEKLHEYNLHTSISDIKIRYGFNNAYAGIFQGWHGEVSEIIALSDPETTLPTDRRRLREADEEKQFDVERYLLDYVQSRTHDDPYYQSALVFQPFWKQSASFERQHLNGENHLSTTLPCRPIESNDSLSKSLSSLEISPEQAAHLSDKVDTNTELFDGPDLELLMRLPNKEFLLQKGSKEEKIVLGGLVDILFAFTYDQLVNEGERTVETAWTISTISSTLSWLDSSPDLHQVVRTSVRRAISYPFLRQYQLAERVLSATHTLLLCGKRIVLLALLQIYRAFETSETHYLLNSIFIQDYCVWIQSIHDDTLVQLAQRFQNTVRDFNKNDTGWDLTELELRVLKDSDASSSEESAEDETSGDSESDVSDENLLPNQPHRVSIVTMLQAFSSSQEHFAAISNDNRLKIWNVSSGALVHELKERDHLKNKYTCIAWTSSNQSDSKKRGNSASLGRIAVGTTQGTILLWDLDRGEMTQTLGSKESNVFHSQPVQDIVFNTLGTHLYSVASHEKKVLEWNVVAGNVLRTFKVSKEGGNRLCISKDDDLLAVGGNSIRVFDLSSGKKSRQYRAGIPSTVHQLDFSPCKSFLFASALSERFINVYDLEKDVDDTAMILSMPASCTWIFGNTSRRPSKREKKSKTFNFIVGAVLGNGSLQLWVHQYRRRRNESAATSHQPISPTCTVTTPQSKKNSSSTSAEIVCAVNKLETQDQVVLVRGTYVKPIFEEILLVDQDQRLHSSIELCPLSSHILMDDSPHKKLKANKVSETHLGSDQGRATKVHIPSLTERNNVSNFEMLDSSTLAFQDLEDVTDEADITLGEKLDVLRDRVQQDVMTRLQGIAEQEDRTDTKKPDASSLSQVLEQAVHTKDKAMLEYVLRIKDQKVIQRTIKRVSSTKILTFLNFIVIKCEKNPTRCQHLCTWIRAILMHHTSYLMAQPDVVQNLSGLYQILQQRIEMYMPLQKLSGRLSLLLGQLNDANTLKDRPKEIQPVVVYNEDDQLTEKEDVGDDDQIEEPVDDELDDE</sequence>
<dbReference type="InterPro" id="IPR001680">
    <property type="entry name" value="WD40_rpt"/>
</dbReference>
<dbReference type="GO" id="GO:0005730">
    <property type="term" value="C:nucleolus"/>
    <property type="evidence" value="ECO:0007669"/>
    <property type="project" value="TreeGrafter"/>
</dbReference>
<dbReference type="Pfam" id="PF21413">
    <property type="entry name" value="SHQ1-like_CS"/>
    <property type="match status" value="1"/>
</dbReference>
<evidence type="ECO:0000313" key="7">
    <source>
        <dbReference type="EMBL" id="CCI49770.1"/>
    </source>
</evidence>
<evidence type="ECO:0000259" key="6">
    <source>
        <dbReference type="PROSITE" id="PS51203"/>
    </source>
</evidence>
<name>A0A024GSK1_9STRA</name>
<feature type="compositionally biased region" description="Acidic residues" evidence="5">
    <location>
        <begin position="1143"/>
        <end position="1171"/>
    </location>
</feature>
<dbReference type="Proteomes" id="UP000053237">
    <property type="component" value="Unassembled WGS sequence"/>
</dbReference>
<comment type="similarity">
    <text evidence="3">Belongs to the UTP5 family.</text>
</comment>
<comment type="subcellular location">
    <subcellularLocation>
        <location evidence="1">Nucleus</location>
    </subcellularLocation>
</comment>
<dbReference type="InterPro" id="IPR015943">
    <property type="entry name" value="WD40/YVTN_repeat-like_dom_sf"/>
</dbReference>
<evidence type="ECO:0000256" key="4">
    <source>
        <dbReference type="PROSITE-ProRule" id="PRU00221"/>
    </source>
</evidence>
<feature type="domain" description="CS" evidence="6">
    <location>
        <begin position="2"/>
        <end position="92"/>
    </location>
</feature>
<evidence type="ECO:0000256" key="5">
    <source>
        <dbReference type="SAM" id="MobiDB-lite"/>
    </source>
</evidence>
<dbReference type="PANTHER" id="PTHR44267">
    <property type="entry name" value="WD REPEAT-CONTAINING PROTEIN 43"/>
    <property type="match status" value="1"/>
</dbReference>
<dbReference type="InterPro" id="IPR007009">
    <property type="entry name" value="Shq1_C"/>
</dbReference>
<keyword evidence="8" id="KW-1185">Reference proteome</keyword>
<keyword evidence="4" id="KW-0853">WD repeat</keyword>
<evidence type="ECO:0000256" key="3">
    <source>
        <dbReference type="ARBA" id="ARBA00038335"/>
    </source>
</evidence>
<feature type="repeat" description="WD" evidence="4">
    <location>
        <begin position="541"/>
        <end position="571"/>
    </location>
</feature>
<dbReference type="AlphaFoldDB" id="A0A024GSK1"/>
<dbReference type="EMBL" id="CAIX01000338">
    <property type="protein sequence ID" value="CCI49770.1"/>
    <property type="molecule type" value="Genomic_DNA"/>
</dbReference>
<dbReference type="OrthoDB" id="73639at2759"/>
<dbReference type="InParanoid" id="A0A024GSK1"/>
<dbReference type="Pfam" id="PF04003">
    <property type="entry name" value="Utp12"/>
    <property type="match status" value="1"/>
</dbReference>
<dbReference type="PROSITE" id="PS50082">
    <property type="entry name" value="WD_REPEATS_2"/>
    <property type="match status" value="1"/>
</dbReference>
<reference evidence="7 8" key="1">
    <citation type="submission" date="2012-05" db="EMBL/GenBank/DDBJ databases">
        <title>Recombination and specialization in a pathogen metapopulation.</title>
        <authorList>
            <person name="Gardiner A."/>
            <person name="Kemen E."/>
            <person name="Schultz-Larsen T."/>
            <person name="MacLean D."/>
            <person name="Van Oosterhout C."/>
            <person name="Jones J.D.G."/>
        </authorList>
    </citation>
    <scope>NUCLEOTIDE SEQUENCE [LARGE SCALE GENOMIC DNA]</scope>
    <source>
        <strain evidence="7 8">Ac Nc2</strain>
    </source>
</reference>
<dbReference type="Gene3D" id="2.60.40.790">
    <property type="match status" value="1"/>
</dbReference>
<dbReference type="Pfam" id="PF04925">
    <property type="entry name" value="SHQ1"/>
    <property type="match status" value="1"/>
</dbReference>
<proteinExistence type="inferred from homology"/>
<dbReference type="SMART" id="SM00320">
    <property type="entry name" value="WD40"/>
    <property type="match status" value="5"/>
</dbReference>
<gene>
    <name evidence="7" type="ORF">BN9_111800</name>
</gene>
<dbReference type="GO" id="GO:0000462">
    <property type="term" value="P:maturation of SSU-rRNA from tricistronic rRNA transcript (SSU-rRNA, 5.8S rRNA, LSU-rRNA)"/>
    <property type="evidence" value="ECO:0007669"/>
    <property type="project" value="TreeGrafter"/>
</dbReference>
<dbReference type="InterPro" id="IPR007148">
    <property type="entry name" value="SSU_processome_Utp12"/>
</dbReference>
<evidence type="ECO:0000256" key="1">
    <source>
        <dbReference type="ARBA" id="ARBA00004123"/>
    </source>
</evidence>
<dbReference type="InterPro" id="IPR036322">
    <property type="entry name" value="WD40_repeat_dom_sf"/>
</dbReference>
<dbReference type="PROSITE" id="PS51203">
    <property type="entry name" value="CS"/>
    <property type="match status" value="1"/>
</dbReference>
<comment type="caution">
    <text evidence="7">The sequence shown here is derived from an EMBL/GenBank/DDBJ whole genome shotgun (WGS) entry which is preliminary data.</text>
</comment>
<accession>A0A024GSK1</accession>
<evidence type="ECO:0000256" key="2">
    <source>
        <dbReference type="ARBA" id="ARBA00023242"/>
    </source>
</evidence>
<feature type="region of interest" description="Disordered" evidence="5">
    <location>
        <begin position="1140"/>
        <end position="1171"/>
    </location>
</feature>
<organism evidence="7 8">
    <name type="scientific">Albugo candida</name>
    <dbReference type="NCBI Taxonomy" id="65357"/>
    <lineage>
        <taxon>Eukaryota</taxon>
        <taxon>Sar</taxon>
        <taxon>Stramenopiles</taxon>
        <taxon>Oomycota</taxon>
        <taxon>Peronosporomycetes</taxon>
        <taxon>Albuginales</taxon>
        <taxon>Albuginaceae</taxon>
        <taxon>Albugo</taxon>
    </lineage>
</organism>
<feature type="compositionally biased region" description="Acidic residues" evidence="5">
    <location>
        <begin position="506"/>
        <end position="522"/>
    </location>
</feature>
<dbReference type="Gene3D" id="2.130.10.10">
    <property type="entry name" value="YVTN repeat-like/Quinoprotein amine dehydrogenase"/>
    <property type="match status" value="1"/>
</dbReference>
<feature type="region of interest" description="Disordered" evidence="5">
    <location>
        <begin position="498"/>
        <end position="526"/>
    </location>
</feature>
<evidence type="ECO:0000313" key="8">
    <source>
        <dbReference type="Proteomes" id="UP000053237"/>
    </source>
</evidence>